<feature type="region of interest" description="Disordered" evidence="1">
    <location>
        <begin position="1"/>
        <end position="21"/>
    </location>
</feature>
<comment type="caution">
    <text evidence="2">The sequence shown here is derived from an EMBL/GenBank/DDBJ whole genome shotgun (WGS) entry which is preliminary data.</text>
</comment>
<evidence type="ECO:0000313" key="3">
    <source>
        <dbReference type="Proteomes" id="UP000693946"/>
    </source>
</evidence>
<evidence type="ECO:0000313" key="2">
    <source>
        <dbReference type="EMBL" id="KAG7478693.1"/>
    </source>
</evidence>
<name>A0AAV6PUM0_SOLSE</name>
<dbReference type="Proteomes" id="UP000693946">
    <property type="component" value="Linkage Group LG8"/>
</dbReference>
<sequence>MDGSMTHSEKKRGRAERGQKAPPNISLWLTADLFKKIIHRLANLPAASTAEHDGANVMRAAALTAYVSAAEKHTEGCIHSLMKDALIHSSLHTLATEWSTISERPEL</sequence>
<keyword evidence="3" id="KW-1185">Reference proteome</keyword>
<accession>A0AAV6PUM0</accession>
<proteinExistence type="predicted"/>
<gene>
    <name evidence="2" type="ORF">JOB18_006048</name>
</gene>
<organism evidence="2 3">
    <name type="scientific">Solea senegalensis</name>
    <name type="common">Senegalese sole</name>
    <dbReference type="NCBI Taxonomy" id="28829"/>
    <lineage>
        <taxon>Eukaryota</taxon>
        <taxon>Metazoa</taxon>
        <taxon>Chordata</taxon>
        <taxon>Craniata</taxon>
        <taxon>Vertebrata</taxon>
        <taxon>Euteleostomi</taxon>
        <taxon>Actinopterygii</taxon>
        <taxon>Neopterygii</taxon>
        <taxon>Teleostei</taxon>
        <taxon>Neoteleostei</taxon>
        <taxon>Acanthomorphata</taxon>
        <taxon>Carangaria</taxon>
        <taxon>Pleuronectiformes</taxon>
        <taxon>Pleuronectoidei</taxon>
        <taxon>Soleidae</taxon>
        <taxon>Solea</taxon>
    </lineage>
</organism>
<reference evidence="2 3" key="1">
    <citation type="journal article" date="2021" name="Sci. Rep.">
        <title>Chromosome anchoring in Senegalese sole (Solea senegalensis) reveals sex-associated markers and genome rearrangements in flatfish.</title>
        <authorList>
            <person name="Guerrero-Cozar I."/>
            <person name="Gomez-Garrido J."/>
            <person name="Berbel C."/>
            <person name="Martinez-Blanch J.F."/>
            <person name="Alioto T."/>
            <person name="Claros M.G."/>
            <person name="Gagnaire P.A."/>
            <person name="Manchado M."/>
        </authorList>
    </citation>
    <scope>NUCLEOTIDE SEQUENCE [LARGE SCALE GENOMIC DNA]</scope>
    <source>
        <strain evidence="2">Sse05_10M</strain>
    </source>
</reference>
<dbReference type="AlphaFoldDB" id="A0AAV6PUM0"/>
<evidence type="ECO:0000256" key="1">
    <source>
        <dbReference type="SAM" id="MobiDB-lite"/>
    </source>
</evidence>
<dbReference type="EMBL" id="JAGKHQ010000020">
    <property type="protein sequence ID" value="KAG7478693.1"/>
    <property type="molecule type" value="Genomic_DNA"/>
</dbReference>
<protein>
    <submittedName>
        <fullName evidence="2">Uncharacterized protein</fullName>
    </submittedName>
</protein>